<sequence>MVDFKSLSTAIVLPFALAALGSPVPREENSFLMHLITRKSSYSFSNILAKDNAWIANFNGDAAAAVDSGVATNEDDTYVAAFSLTVVTGSSNTRASHSLTDLALSSGQSTLAVVRAIYMWTSALARLTGVTVAALSIDVATTSSGFTSVDVTIDFGPVNLTENTVTDVIKALTLLNSLKSWGSITLEVLGIYYAPEYCSDDGDANGELTLSRPTSKFSFTIGEAVFSLTLAEYSIPTSQYGVWGLTGLDYCSWIYDGGSSGVDFIIDQKFIEKYYTVIDTT</sequence>
<dbReference type="OrthoDB" id="660550at2759"/>
<keyword evidence="3" id="KW-1185">Reference proteome</keyword>
<dbReference type="STRING" id="436010.A0A166ILS0"/>
<dbReference type="Gene3D" id="2.40.70.10">
    <property type="entry name" value="Acid Proteases"/>
    <property type="match status" value="1"/>
</dbReference>
<name>A0A166ILS0_9AGAM</name>
<organism evidence="2 3">
    <name type="scientific">Athelia psychrophila</name>
    <dbReference type="NCBI Taxonomy" id="1759441"/>
    <lineage>
        <taxon>Eukaryota</taxon>
        <taxon>Fungi</taxon>
        <taxon>Dikarya</taxon>
        <taxon>Basidiomycota</taxon>
        <taxon>Agaricomycotina</taxon>
        <taxon>Agaricomycetes</taxon>
        <taxon>Agaricomycetidae</taxon>
        <taxon>Atheliales</taxon>
        <taxon>Atheliaceae</taxon>
        <taxon>Athelia</taxon>
    </lineage>
</organism>
<evidence type="ECO:0000313" key="2">
    <source>
        <dbReference type="EMBL" id="KZP19960.1"/>
    </source>
</evidence>
<evidence type="ECO:0000256" key="1">
    <source>
        <dbReference type="SAM" id="SignalP"/>
    </source>
</evidence>
<dbReference type="Proteomes" id="UP000076532">
    <property type="component" value="Unassembled WGS sequence"/>
</dbReference>
<feature type="signal peptide" evidence="1">
    <location>
        <begin position="1"/>
        <end position="18"/>
    </location>
</feature>
<reference evidence="2 3" key="1">
    <citation type="journal article" date="2016" name="Mol. Biol. Evol.">
        <title>Comparative Genomics of Early-Diverging Mushroom-Forming Fungi Provides Insights into the Origins of Lignocellulose Decay Capabilities.</title>
        <authorList>
            <person name="Nagy L.G."/>
            <person name="Riley R."/>
            <person name="Tritt A."/>
            <person name="Adam C."/>
            <person name="Daum C."/>
            <person name="Floudas D."/>
            <person name="Sun H."/>
            <person name="Yadav J.S."/>
            <person name="Pangilinan J."/>
            <person name="Larsson K.H."/>
            <person name="Matsuura K."/>
            <person name="Barry K."/>
            <person name="Labutti K."/>
            <person name="Kuo R."/>
            <person name="Ohm R.A."/>
            <person name="Bhattacharya S.S."/>
            <person name="Shirouzu T."/>
            <person name="Yoshinaga Y."/>
            <person name="Martin F.M."/>
            <person name="Grigoriev I.V."/>
            <person name="Hibbett D.S."/>
        </authorList>
    </citation>
    <scope>NUCLEOTIDE SEQUENCE [LARGE SCALE GENOMIC DNA]</scope>
    <source>
        <strain evidence="2 3">CBS 109695</strain>
    </source>
</reference>
<feature type="chain" id="PRO_5007875374" evidence="1">
    <location>
        <begin position="19"/>
        <end position="281"/>
    </location>
</feature>
<evidence type="ECO:0000313" key="3">
    <source>
        <dbReference type="Proteomes" id="UP000076532"/>
    </source>
</evidence>
<dbReference type="EMBL" id="KV417559">
    <property type="protein sequence ID" value="KZP19960.1"/>
    <property type="molecule type" value="Genomic_DNA"/>
</dbReference>
<protein>
    <submittedName>
        <fullName evidence="2">Uncharacterized protein</fullName>
    </submittedName>
</protein>
<keyword evidence="1" id="KW-0732">Signal</keyword>
<dbReference type="InterPro" id="IPR021109">
    <property type="entry name" value="Peptidase_aspartic_dom_sf"/>
</dbReference>
<proteinExistence type="predicted"/>
<dbReference type="AlphaFoldDB" id="A0A166ILS0"/>
<accession>A0A166ILS0</accession>
<gene>
    <name evidence="2" type="ORF">FIBSPDRAFT_1045193</name>
</gene>